<proteinExistence type="predicted"/>
<organism evidence="1 2">
    <name type="scientific">Neoroseomonas eburnea</name>
    <dbReference type="NCBI Taxonomy" id="1346889"/>
    <lineage>
        <taxon>Bacteria</taxon>
        <taxon>Pseudomonadati</taxon>
        <taxon>Pseudomonadota</taxon>
        <taxon>Alphaproteobacteria</taxon>
        <taxon>Acetobacterales</taxon>
        <taxon>Acetobacteraceae</taxon>
        <taxon>Neoroseomonas</taxon>
    </lineage>
</organism>
<accession>A0A9X9XC08</accession>
<gene>
    <name evidence="1" type="ORF">GXW74_12180</name>
</gene>
<name>A0A9X9XC08_9PROT</name>
<dbReference type="Proteomes" id="UP001138709">
    <property type="component" value="Unassembled WGS sequence"/>
</dbReference>
<protein>
    <submittedName>
        <fullName evidence="1">Uncharacterized protein</fullName>
    </submittedName>
</protein>
<dbReference type="AlphaFoldDB" id="A0A9X9XC08"/>
<reference evidence="1" key="1">
    <citation type="submission" date="2020-01" db="EMBL/GenBank/DDBJ databases">
        <authorList>
            <person name="Rat A."/>
        </authorList>
    </citation>
    <scope>NUCLEOTIDE SEQUENCE</scope>
    <source>
        <strain evidence="1">LMG 31228</strain>
    </source>
</reference>
<dbReference type="RefSeq" id="WP_211846776.1">
    <property type="nucleotide sequence ID" value="NZ_JAAEDL010000010.1"/>
</dbReference>
<sequence length="220" mass="22967">MTAIFASRPAGLAVPGLAALLVLAGCGTYHVRADGAALNGEQAPPAWNGAVTVSSDPAGASCTVTRAGAQVAQITAPAQVRLERGNSPAEVSCTAPGRVATAVTLRPLRDFGVQHHQATGPMGSLNHAEDIRTGRVRRFFDVTVALPPASFATAAERDAWFAARAEAIRAAWTVQIGRAERSQDAMIDSAATLRGYMNEDLAALERQKAATTVARAARRR</sequence>
<reference evidence="1" key="2">
    <citation type="journal article" date="2021" name="Syst. Appl. Microbiol.">
        <title>Roseomonas hellenica sp. nov., isolated from roots of wild-growing Alkanna tinctoria.</title>
        <authorList>
            <person name="Rat A."/>
            <person name="Naranjo H.D."/>
            <person name="Lebbe L."/>
            <person name="Cnockaert M."/>
            <person name="Krigas N."/>
            <person name="Grigoriadou K."/>
            <person name="Maloupa E."/>
            <person name="Willems A."/>
        </authorList>
    </citation>
    <scope>NUCLEOTIDE SEQUENCE</scope>
    <source>
        <strain evidence="1">LMG 31228</strain>
    </source>
</reference>
<dbReference type="EMBL" id="JAAEDL010000010">
    <property type="protein sequence ID" value="MBR0681244.1"/>
    <property type="molecule type" value="Genomic_DNA"/>
</dbReference>
<keyword evidence="2" id="KW-1185">Reference proteome</keyword>
<evidence type="ECO:0000313" key="1">
    <source>
        <dbReference type="EMBL" id="MBR0681244.1"/>
    </source>
</evidence>
<evidence type="ECO:0000313" key="2">
    <source>
        <dbReference type="Proteomes" id="UP001138709"/>
    </source>
</evidence>
<comment type="caution">
    <text evidence="1">The sequence shown here is derived from an EMBL/GenBank/DDBJ whole genome shotgun (WGS) entry which is preliminary data.</text>
</comment>